<reference evidence="2 3" key="1">
    <citation type="submission" date="2014-11" db="EMBL/GenBank/DDBJ databases">
        <authorList>
            <person name="Zhu J."/>
            <person name="Qi W."/>
            <person name="Song R."/>
        </authorList>
    </citation>
    <scope>NUCLEOTIDE SEQUENCE [LARGE SCALE GENOMIC DNA]</scope>
</reference>
<keyword evidence="3" id="KW-1185">Reference proteome</keyword>
<sequence length="150" mass="16993">MRDRDGRKWAVKILHKDHDCALLVDGFQRTGNDLWKENRDDDADVRHLEAELRRMKSVHSEFTDRLDRVRQDMTPAVASQVPGAADYLAVLQQTMLSASDALDDLSDLFSDIRCHPDPRTRPRPSTLPTPLPPSIGLKGPPTTTSNRQIR</sequence>
<name>A0A0G4GG64_VITBC</name>
<dbReference type="VEuPathDB" id="CryptoDB:Vbra_17722"/>
<accession>A0A0G4GG64</accession>
<gene>
    <name evidence="2" type="ORF">Vbra_17722</name>
</gene>
<evidence type="ECO:0000313" key="3">
    <source>
        <dbReference type="Proteomes" id="UP000041254"/>
    </source>
</evidence>
<evidence type="ECO:0000256" key="1">
    <source>
        <dbReference type="SAM" id="MobiDB-lite"/>
    </source>
</evidence>
<dbReference type="AlphaFoldDB" id="A0A0G4GG64"/>
<dbReference type="InParanoid" id="A0A0G4GG64"/>
<feature type="region of interest" description="Disordered" evidence="1">
    <location>
        <begin position="114"/>
        <end position="150"/>
    </location>
</feature>
<dbReference type="EMBL" id="CDMY01000656">
    <property type="protein sequence ID" value="CEM28612.1"/>
    <property type="molecule type" value="Genomic_DNA"/>
</dbReference>
<feature type="compositionally biased region" description="Polar residues" evidence="1">
    <location>
        <begin position="141"/>
        <end position="150"/>
    </location>
</feature>
<proteinExistence type="predicted"/>
<organism evidence="2 3">
    <name type="scientific">Vitrella brassicaformis (strain CCMP3155)</name>
    <dbReference type="NCBI Taxonomy" id="1169540"/>
    <lineage>
        <taxon>Eukaryota</taxon>
        <taxon>Sar</taxon>
        <taxon>Alveolata</taxon>
        <taxon>Colpodellida</taxon>
        <taxon>Vitrellaceae</taxon>
        <taxon>Vitrella</taxon>
    </lineage>
</organism>
<protein>
    <submittedName>
        <fullName evidence="2">Uncharacterized protein</fullName>
    </submittedName>
</protein>
<dbReference type="Proteomes" id="UP000041254">
    <property type="component" value="Unassembled WGS sequence"/>
</dbReference>
<evidence type="ECO:0000313" key="2">
    <source>
        <dbReference type="EMBL" id="CEM28612.1"/>
    </source>
</evidence>